<organism evidence="1">
    <name type="scientific">Medicago truncatula</name>
    <name type="common">Barrel medic</name>
    <name type="synonym">Medicago tribuloides</name>
    <dbReference type="NCBI Taxonomy" id="3880"/>
    <lineage>
        <taxon>Eukaryota</taxon>
        <taxon>Viridiplantae</taxon>
        <taxon>Streptophyta</taxon>
        <taxon>Embryophyta</taxon>
        <taxon>Tracheophyta</taxon>
        <taxon>Spermatophyta</taxon>
        <taxon>Magnoliopsida</taxon>
        <taxon>eudicotyledons</taxon>
        <taxon>Gunneridae</taxon>
        <taxon>Pentapetalae</taxon>
        <taxon>rosids</taxon>
        <taxon>fabids</taxon>
        <taxon>Fabales</taxon>
        <taxon>Fabaceae</taxon>
        <taxon>Papilionoideae</taxon>
        <taxon>50 kb inversion clade</taxon>
        <taxon>NPAAA clade</taxon>
        <taxon>Hologalegina</taxon>
        <taxon>IRL clade</taxon>
        <taxon>Trifolieae</taxon>
        <taxon>Medicago</taxon>
    </lineage>
</organism>
<dbReference type="EMBL" id="PSQE01000006">
    <property type="protein sequence ID" value="RHN52181.1"/>
    <property type="molecule type" value="Genomic_DNA"/>
</dbReference>
<reference evidence="1" key="1">
    <citation type="journal article" date="2018" name="Nat. Plants">
        <title>Whole-genome landscape of Medicago truncatula symbiotic genes.</title>
        <authorList>
            <person name="Pecrix Y."/>
            <person name="Gamas P."/>
            <person name="Carrere S."/>
        </authorList>
    </citation>
    <scope>NUCLEOTIDE SEQUENCE</scope>
    <source>
        <tissue evidence="1">Leaves</tissue>
    </source>
</reference>
<dbReference type="Gramene" id="rna36819">
    <property type="protein sequence ID" value="RHN52181.1"/>
    <property type="gene ID" value="gene36819"/>
</dbReference>
<sequence>MFGSCGYACCWIALCWCCALFLLVLLLVVSDVDCFVVVCFITPKGLLVTNVLNTSLDMGSNMPEIGCVGGLVLDSLMFKSVLLERAPMPATLFRGLLVRGLHTMLAVDPFA</sequence>
<name>A0A396HI24_MEDTR</name>
<dbReference type="Proteomes" id="UP000265566">
    <property type="component" value="Chromosome 6"/>
</dbReference>
<gene>
    <name evidence="1" type="ORF">MtrunA17_Chr6g0477651</name>
</gene>
<evidence type="ECO:0000313" key="1">
    <source>
        <dbReference type="EMBL" id="RHN52181.1"/>
    </source>
</evidence>
<comment type="caution">
    <text evidence="1">The sequence shown here is derived from an EMBL/GenBank/DDBJ whole genome shotgun (WGS) entry which is preliminary data.</text>
</comment>
<accession>A0A396HI24</accession>
<protein>
    <submittedName>
        <fullName evidence="1">Uncharacterized protein</fullName>
    </submittedName>
</protein>
<dbReference type="AlphaFoldDB" id="A0A396HI24"/>
<proteinExistence type="predicted"/>